<dbReference type="SMART" id="SM00014">
    <property type="entry name" value="acidPPc"/>
    <property type="match status" value="1"/>
</dbReference>
<dbReference type="Pfam" id="PF01569">
    <property type="entry name" value="PAP2"/>
    <property type="match status" value="1"/>
</dbReference>
<keyword evidence="4" id="KW-1185">Reference proteome</keyword>
<feature type="transmembrane region" description="Helical" evidence="1">
    <location>
        <begin position="178"/>
        <end position="199"/>
    </location>
</feature>
<proteinExistence type="predicted"/>
<dbReference type="InterPro" id="IPR036938">
    <property type="entry name" value="PAP2/HPO_sf"/>
</dbReference>
<dbReference type="EMBL" id="JAMPKK010000079">
    <property type="protein sequence ID" value="MEP0867627.1"/>
    <property type="molecule type" value="Genomic_DNA"/>
</dbReference>
<feature type="transmembrane region" description="Helical" evidence="1">
    <location>
        <begin position="205"/>
        <end position="226"/>
    </location>
</feature>
<sequence>MKDIIKHIFSALPQWMSSRLFGLIFTIRAAGLLLAALALWGFAQIADEVLDKESQFIDTAILLALQRLHTPLLDRVMTGITFFGEPELLVIICLGFAAWLVVRGNRSQATTLGIASLGAVGLNYLLKDLFARDRPALWDRIVDVRYYSFPSGHAMISMVVYGAIAYLLIKNFGKWSNLIIITTVALIFSIGLSRLYLGVHWPTDVLAGYAAGIVWLMTCIFSLEFWQYRQVSNSKTVAPSE</sequence>
<feature type="domain" description="Phosphatidic acid phosphatase type 2/haloperoxidase" evidence="2">
    <location>
        <begin position="112"/>
        <end position="220"/>
    </location>
</feature>
<feature type="transmembrane region" description="Helical" evidence="1">
    <location>
        <begin position="20"/>
        <end position="43"/>
    </location>
</feature>
<dbReference type="SUPFAM" id="SSF48317">
    <property type="entry name" value="Acid phosphatase/Vanadium-dependent haloperoxidase"/>
    <property type="match status" value="1"/>
</dbReference>
<dbReference type="InterPro" id="IPR000326">
    <property type="entry name" value="PAP2/HPO"/>
</dbReference>
<keyword evidence="1" id="KW-0812">Transmembrane</keyword>
<feature type="transmembrane region" description="Helical" evidence="1">
    <location>
        <begin position="109"/>
        <end position="126"/>
    </location>
</feature>
<dbReference type="PANTHER" id="PTHR14969">
    <property type="entry name" value="SPHINGOSINE-1-PHOSPHATE PHOSPHOHYDROLASE"/>
    <property type="match status" value="1"/>
</dbReference>
<evidence type="ECO:0000256" key="1">
    <source>
        <dbReference type="SAM" id="Phobius"/>
    </source>
</evidence>
<dbReference type="CDD" id="cd03392">
    <property type="entry name" value="PAP2_like_2"/>
    <property type="match status" value="1"/>
</dbReference>
<name>A0ABV0JW42_9CYAN</name>
<gene>
    <name evidence="3" type="ORF">NDI37_24570</name>
</gene>
<comment type="caution">
    <text evidence="3">The sequence shown here is derived from an EMBL/GenBank/DDBJ whole genome shotgun (WGS) entry which is preliminary data.</text>
</comment>
<evidence type="ECO:0000313" key="3">
    <source>
        <dbReference type="EMBL" id="MEP0867627.1"/>
    </source>
</evidence>
<feature type="transmembrane region" description="Helical" evidence="1">
    <location>
        <begin position="146"/>
        <end position="169"/>
    </location>
</feature>
<dbReference type="Gene3D" id="1.20.144.10">
    <property type="entry name" value="Phosphatidic acid phosphatase type 2/haloperoxidase"/>
    <property type="match status" value="2"/>
</dbReference>
<protein>
    <submittedName>
        <fullName evidence="3">Phosphatase PAP2 family protein</fullName>
    </submittedName>
</protein>
<keyword evidence="1" id="KW-0472">Membrane</keyword>
<reference evidence="3 4" key="1">
    <citation type="submission" date="2022-04" db="EMBL/GenBank/DDBJ databases">
        <title>Positive selection, recombination, and allopatry shape intraspecific diversity of widespread and dominant cyanobacteria.</title>
        <authorList>
            <person name="Wei J."/>
            <person name="Shu W."/>
            <person name="Hu C."/>
        </authorList>
    </citation>
    <scope>NUCLEOTIDE SEQUENCE [LARGE SCALE GENOMIC DNA]</scope>
    <source>
        <strain evidence="3 4">GB2-A5</strain>
    </source>
</reference>
<organism evidence="3 4">
    <name type="scientific">Funiculus sociatus GB2-A5</name>
    <dbReference type="NCBI Taxonomy" id="2933946"/>
    <lineage>
        <taxon>Bacteria</taxon>
        <taxon>Bacillati</taxon>
        <taxon>Cyanobacteriota</taxon>
        <taxon>Cyanophyceae</taxon>
        <taxon>Coleofasciculales</taxon>
        <taxon>Coleofasciculaceae</taxon>
        <taxon>Funiculus</taxon>
    </lineage>
</organism>
<accession>A0ABV0JW42</accession>
<evidence type="ECO:0000313" key="4">
    <source>
        <dbReference type="Proteomes" id="UP001442494"/>
    </source>
</evidence>
<evidence type="ECO:0000259" key="2">
    <source>
        <dbReference type="SMART" id="SM00014"/>
    </source>
</evidence>
<dbReference type="Proteomes" id="UP001442494">
    <property type="component" value="Unassembled WGS sequence"/>
</dbReference>
<keyword evidence="1" id="KW-1133">Transmembrane helix</keyword>
<dbReference type="PANTHER" id="PTHR14969:SF13">
    <property type="entry name" value="AT30094P"/>
    <property type="match status" value="1"/>
</dbReference>
<feature type="transmembrane region" description="Helical" evidence="1">
    <location>
        <begin position="80"/>
        <end position="102"/>
    </location>
</feature>